<dbReference type="EC" id="2.8.2.-" evidence="3"/>
<dbReference type="OrthoDB" id="829274at2759"/>
<evidence type="ECO:0000256" key="2">
    <source>
        <dbReference type="ARBA" id="ARBA00022679"/>
    </source>
</evidence>
<sequence length="303" mass="35071">MDDYSSLPVEKWWGDEHLYHWRGFWFRLPYLQATQEVLNNFNPLPSDVILTSFPKTGTTWLKALLYSIINRSSSDSLITNNPHELVPSLELQIHRRDIATTHSFAGSPSAGIFSTHIPYQLLPQTIKTGECQVVYITRNPKDTFVSLWHFVGKSNKPWPLEMALERFCSGVVPYGSYFDHVLGYWKESLVKPKKVFFISYEELRDNPKTHVKRLAEFLDCPFNGEDEEDVVEEIVRSCSFERLSNLEVNKSSDCPTWLKLPYNSYFRQGGMGDHKNYLDPEMNKRIDTITHEKLHGSGLVFGI</sequence>
<protein>
    <recommendedName>
        <fullName evidence="3">Sulfotransferase</fullName>
        <ecNumber evidence="3">2.8.2.-</ecNumber>
    </recommendedName>
</protein>
<accession>A0A835D262</accession>
<evidence type="ECO:0000313" key="5">
    <source>
        <dbReference type="EMBL" id="KAF8378551.1"/>
    </source>
</evidence>
<evidence type="ECO:0000256" key="1">
    <source>
        <dbReference type="ARBA" id="ARBA00005771"/>
    </source>
</evidence>
<dbReference type="InterPro" id="IPR000863">
    <property type="entry name" value="Sulfotransferase_dom"/>
</dbReference>
<gene>
    <name evidence="5" type="ORF">HHK36_029894</name>
</gene>
<reference evidence="5 6" key="1">
    <citation type="submission" date="2020-04" db="EMBL/GenBank/DDBJ databases">
        <title>Plant Genome Project.</title>
        <authorList>
            <person name="Zhang R.-G."/>
        </authorList>
    </citation>
    <scope>NUCLEOTIDE SEQUENCE [LARGE SCALE GENOMIC DNA]</scope>
    <source>
        <strain evidence="5">YNK0</strain>
        <tissue evidence="5">Leaf</tissue>
    </source>
</reference>
<organism evidence="5 6">
    <name type="scientific">Tetracentron sinense</name>
    <name type="common">Spur-leaf</name>
    <dbReference type="NCBI Taxonomy" id="13715"/>
    <lineage>
        <taxon>Eukaryota</taxon>
        <taxon>Viridiplantae</taxon>
        <taxon>Streptophyta</taxon>
        <taxon>Embryophyta</taxon>
        <taxon>Tracheophyta</taxon>
        <taxon>Spermatophyta</taxon>
        <taxon>Magnoliopsida</taxon>
        <taxon>Trochodendrales</taxon>
        <taxon>Trochodendraceae</taxon>
        <taxon>Tetracentron</taxon>
    </lineage>
</organism>
<name>A0A835D262_TETSI</name>
<dbReference type="InterPro" id="IPR027417">
    <property type="entry name" value="P-loop_NTPase"/>
</dbReference>
<comment type="caution">
    <text evidence="5">The sequence shown here is derived from an EMBL/GenBank/DDBJ whole genome shotgun (WGS) entry which is preliminary data.</text>
</comment>
<evidence type="ECO:0000313" key="6">
    <source>
        <dbReference type="Proteomes" id="UP000655225"/>
    </source>
</evidence>
<feature type="domain" description="Sulfotransferase" evidence="4">
    <location>
        <begin position="45"/>
        <end position="298"/>
    </location>
</feature>
<dbReference type="AlphaFoldDB" id="A0A835D262"/>
<dbReference type="SUPFAM" id="SSF52540">
    <property type="entry name" value="P-loop containing nucleoside triphosphate hydrolases"/>
    <property type="match status" value="1"/>
</dbReference>
<keyword evidence="2 3" id="KW-0808">Transferase</keyword>
<evidence type="ECO:0000259" key="4">
    <source>
        <dbReference type="Pfam" id="PF00685"/>
    </source>
</evidence>
<dbReference type="EMBL" id="JABCRI010000023">
    <property type="protein sequence ID" value="KAF8378551.1"/>
    <property type="molecule type" value="Genomic_DNA"/>
</dbReference>
<dbReference type="OMA" id="LEWENFF"/>
<dbReference type="Pfam" id="PF00685">
    <property type="entry name" value="Sulfotransfer_1"/>
    <property type="match status" value="1"/>
</dbReference>
<dbReference type="Proteomes" id="UP000655225">
    <property type="component" value="Unassembled WGS sequence"/>
</dbReference>
<keyword evidence="6" id="KW-1185">Reference proteome</keyword>
<dbReference type="PANTHER" id="PTHR11783">
    <property type="entry name" value="SULFOTRANSFERASE SULT"/>
    <property type="match status" value="1"/>
</dbReference>
<proteinExistence type="inferred from homology"/>
<comment type="similarity">
    <text evidence="1 3">Belongs to the sulfotransferase 1 family.</text>
</comment>
<evidence type="ECO:0000256" key="3">
    <source>
        <dbReference type="RuleBase" id="RU361155"/>
    </source>
</evidence>
<dbReference type="Gene3D" id="3.40.50.300">
    <property type="entry name" value="P-loop containing nucleotide triphosphate hydrolases"/>
    <property type="match status" value="1"/>
</dbReference>
<dbReference type="GO" id="GO:0008146">
    <property type="term" value="F:sulfotransferase activity"/>
    <property type="evidence" value="ECO:0007669"/>
    <property type="project" value="InterPro"/>
</dbReference>